<dbReference type="RefSeq" id="WP_051193633.1">
    <property type="nucleotide sequence ID" value="NZ_JBIAQY010000001.1"/>
</dbReference>
<comment type="caution">
    <text evidence="2">The sequence shown here is derived from an EMBL/GenBank/DDBJ whole genome shotgun (WGS) entry which is preliminary data.</text>
</comment>
<protein>
    <submittedName>
        <fullName evidence="2">Lipase family protein</fullName>
    </submittedName>
</protein>
<dbReference type="Proteomes" id="UP001601992">
    <property type="component" value="Unassembled WGS sequence"/>
</dbReference>
<organism evidence="2 3">
    <name type="scientific">Nocardia jiangxiensis</name>
    <dbReference type="NCBI Taxonomy" id="282685"/>
    <lineage>
        <taxon>Bacteria</taxon>
        <taxon>Bacillati</taxon>
        <taxon>Actinomycetota</taxon>
        <taxon>Actinomycetes</taxon>
        <taxon>Mycobacteriales</taxon>
        <taxon>Nocardiaceae</taxon>
        <taxon>Nocardia</taxon>
    </lineage>
</organism>
<gene>
    <name evidence="2" type="ORF">ACFYXQ_01370</name>
</gene>
<evidence type="ECO:0000256" key="1">
    <source>
        <dbReference type="SAM" id="MobiDB-lite"/>
    </source>
</evidence>
<dbReference type="EMBL" id="JBIAQY010000001">
    <property type="protein sequence ID" value="MFF3566413.1"/>
    <property type="molecule type" value="Genomic_DNA"/>
</dbReference>
<feature type="region of interest" description="Disordered" evidence="1">
    <location>
        <begin position="1"/>
        <end position="22"/>
    </location>
</feature>
<dbReference type="InterPro" id="IPR005152">
    <property type="entry name" value="Lipase_secreted"/>
</dbReference>
<dbReference type="Gene3D" id="1.10.260.130">
    <property type="match status" value="1"/>
</dbReference>
<dbReference type="Pfam" id="PF03583">
    <property type="entry name" value="LIP"/>
    <property type="match status" value="1"/>
</dbReference>
<evidence type="ECO:0000313" key="2">
    <source>
        <dbReference type="EMBL" id="MFF3566413.1"/>
    </source>
</evidence>
<dbReference type="PANTHER" id="PTHR34853">
    <property type="match status" value="1"/>
</dbReference>
<feature type="compositionally biased region" description="Basic and acidic residues" evidence="1">
    <location>
        <begin position="7"/>
        <end position="22"/>
    </location>
</feature>
<dbReference type="SUPFAM" id="SSF53474">
    <property type="entry name" value="alpha/beta-Hydrolases"/>
    <property type="match status" value="1"/>
</dbReference>
<dbReference type="Gene3D" id="3.40.50.1820">
    <property type="entry name" value="alpha/beta hydrolase"/>
    <property type="match status" value="1"/>
</dbReference>
<dbReference type="InterPro" id="IPR029058">
    <property type="entry name" value="AB_hydrolase_fold"/>
</dbReference>
<evidence type="ECO:0000313" key="3">
    <source>
        <dbReference type="Proteomes" id="UP001601992"/>
    </source>
</evidence>
<proteinExistence type="predicted"/>
<name>A0ABW6RQY7_9NOCA</name>
<keyword evidence="3" id="KW-1185">Reference proteome</keyword>
<reference evidence="2 3" key="1">
    <citation type="submission" date="2024-10" db="EMBL/GenBank/DDBJ databases">
        <title>The Natural Products Discovery Center: Release of the First 8490 Sequenced Strains for Exploring Actinobacteria Biosynthetic Diversity.</title>
        <authorList>
            <person name="Kalkreuter E."/>
            <person name="Kautsar S.A."/>
            <person name="Yang D."/>
            <person name="Bader C.D."/>
            <person name="Teijaro C.N."/>
            <person name="Fluegel L."/>
            <person name="Davis C.M."/>
            <person name="Simpson J.R."/>
            <person name="Lauterbach L."/>
            <person name="Steele A.D."/>
            <person name="Gui C."/>
            <person name="Meng S."/>
            <person name="Li G."/>
            <person name="Viehrig K."/>
            <person name="Ye F."/>
            <person name="Su P."/>
            <person name="Kiefer A.F."/>
            <person name="Nichols A."/>
            <person name="Cepeda A.J."/>
            <person name="Yan W."/>
            <person name="Fan B."/>
            <person name="Jiang Y."/>
            <person name="Adhikari A."/>
            <person name="Zheng C.-J."/>
            <person name="Schuster L."/>
            <person name="Cowan T.M."/>
            <person name="Smanski M.J."/>
            <person name="Chevrette M.G."/>
            <person name="De Carvalho L.P.S."/>
            <person name="Shen B."/>
        </authorList>
    </citation>
    <scope>NUCLEOTIDE SEQUENCE [LARGE SCALE GENOMIC DNA]</scope>
    <source>
        <strain evidence="2 3">NPDC002593</strain>
    </source>
</reference>
<dbReference type="PIRSF" id="PIRSF029171">
    <property type="entry name" value="Esterase_LipA"/>
    <property type="match status" value="1"/>
</dbReference>
<sequence length="440" mass="47134">MRGYRPLRPDRDPFHRPPAGFEHRPPGALLRSRVVELAVFGVVPLRVSAWQLLYRSCDLNGEPEASVTTVLLPRGATPDQGRPLVSFQCAIDALAPQCFPSYALRRGARSLGAIPQLEVPLIAAALARGWAVSVPDHGGPGGRFGAPREPGYRALDGIRAALAFGPLGLDASTPVALWGYSGGGLATVWTAEVAARYAPELAIVGAVAGSPVGDPGAAFVRLNGTLFAGFAMVFLAGLRRAYPQLEPVARTQLRARYLDMLAKAEVGATLPLLARLAGRDVGRYSDHDVDTLMRLPQMQSVIADIRPGAVAPEMPLLIVQGVNDEIIAVEDIDALVDRYTVAGAQVHYLRDRLSTHLPLQFIAIPAMLDWIADRFAAIPAPTGTRTVRSVAATRRALRGHRAMARLTARLLAGQPIRPEPLAPQSDRPSRHPEAVRLTGS</sequence>
<feature type="region of interest" description="Disordered" evidence="1">
    <location>
        <begin position="416"/>
        <end position="440"/>
    </location>
</feature>
<accession>A0ABW6RQY7</accession>
<dbReference type="PANTHER" id="PTHR34853:SF1">
    <property type="entry name" value="LIPASE 5"/>
    <property type="match status" value="1"/>
</dbReference>